<reference evidence="3 4" key="1">
    <citation type="journal article" date="2015" name="Stand. Genomic Sci.">
        <title>Genomic Encyclopedia of Bacterial and Archaeal Type Strains, Phase III: the genomes of soil and plant-associated and newly described type strains.</title>
        <authorList>
            <person name="Whitman W.B."/>
            <person name="Woyke T."/>
            <person name="Klenk H.P."/>
            <person name="Zhou Y."/>
            <person name="Lilburn T.G."/>
            <person name="Beck B.J."/>
            <person name="De Vos P."/>
            <person name="Vandamme P."/>
            <person name="Eisen J.A."/>
            <person name="Garrity G."/>
            <person name="Hugenholtz P."/>
            <person name="Kyrpides N.C."/>
        </authorList>
    </citation>
    <scope>NUCLEOTIDE SEQUENCE [LARGE SCALE GENOMIC DNA]</scope>
    <source>
        <strain evidence="3 4">CGMCC 1.10822</strain>
    </source>
</reference>
<dbReference type="RefSeq" id="WP_145647732.1">
    <property type="nucleotide sequence ID" value="NZ_VLLB01000001.1"/>
</dbReference>
<gene>
    <name evidence="3" type="ORF">IP91_01109</name>
</gene>
<keyword evidence="4" id="KW-1185">Reference proteome</keyword>
<keyword evidence="1" id="KW-0472">Membrane</keyword>
<organism evidence="3 4">
    <name type="scientific">Pseudoduganella lurida</name>
    <dbReference type="NCBI Taxonomy" id="1036180"/>
    <lineage>
        <taxon>Bacteria</taxon>
        <taxon>Pseudomonadati</taxon>
        <taxon>Pseudomonadota</taxon>
        <taxon>Betaproteobacteria</taxon>
        <taxon>Burkholderiales</taxon>
        <taxon>Oxalobacteraceae</taxon>
        <taxon>Telluria group</taxon>
        <taxon>Pseudoduganella</taxon>
    </lineage>
</organism>
<accession>A0A562RLX0</accession>
<dbReference type="InterPro" id="IPR019251">
    <property type="entry name" value="DUF2231_TM"/>
</dbReference>
<dbReference type="Proteomes" id="UP000318431">
    <property type="component" value="Unassembled WGS sequence"/>
</dbReference>
<dbReference type="InterPro" id="IPR016923">
    <property type="entry name" value="UCP029509"/>
</dbReference>
<dbReference type="Pfam" id="PF09990">
    <property type="entry name" value="DUF2231"/>
    <property type="match status" value="1"/>
</dbReference>
<name>A0A562RLX0_9BURK</name>
<dbReference type="OrthoDB" id="2873672at2"/>
<proteinExistence type="predicted"/>
<dbReference type="AlphaFoldDB" id="A0A562RLX0"/>
<feature type="domain" description="DUF2231" evidence="2">
    <location>
        <begin position="22"/>
        <end position="129"/>
    </location>
</feature>
<feature type="transmembrane region" description="Helical" evidence="1">
    <location>
        <begin position="50"/>
        <end position="74"/>
    </location>
</feature>
<dbReference type="PIRSF" id="PIRSF029509">
    <property type="entry name" value="UCP029509"/>
    <property type="match status" value="1"/>
</dbReference>
<keyword evidence="1" id="KW-1133">Transmembrane helix</keyword>
<protein>
    <submittedName>
        <fullName evidence="3">Putative membrane protein</fullName>
    </submittedName>
</protein>
<evidence type="ECO:0000313" key="3">
    <source>
        <dbReference type="EMBL" id="TWI70031.1"/>
    </source>
</evidence>
<sequence>MTSSTSSSRFRVSSAVFNLLDPIPFGFFVATLIFDVIYASNANVMWAKSASWLVSMGLLFAIIPQLINLAWVWFSKRRVRTRGAAINFWLNVIGIVAALINAFVHSRDAYAVIPDAVWLSVVTVVAMGIGRIILAGEIVTFKESGHGKV</sequence>
<evidence type="ECO:0000313" key="4">
    <source>
        <dbReference type="Proteomes" id="UP000318431"/>
    </source>
</evidence>
<evidence type="ECO:0000256" key="1">
    <source>
        <dbReference type="SAM" id="Phobius"/>
    </source>
</evidence>
<dbReference type="EMBL" id="VLLB01000001">
    <property type="protein sequence ID" value="TWI70031.1"/>
    <property type="molecule type" value="Genomic_DNA"/>
</dbReference>
<feature type="transmembrane region" description="Helical" evidence="1">
    <location>
        <begin position="116"/>
        <end position="134"/>
    </location>
</feature>
<feature type="transmembrane region" description="Helical" evidence="1">
    <location>
        <begin position="86"/>
        <end position="104"/>
    </location>
</feature>
<feature type="transmembrane region" description="Helical" evidence="1">
    <location>
        <begin position="12"/>
        <end position="38"/>
    </location>
</feature>
<keyword evidence="1" id="KW-0812">Transmembrane</keyword>
<comment type="caution">
    <text evidence="3">The sequence shown here is derived from an EMBL/GenBank/DDBJ whole genome shotgun (WGS) entry which is preliminary data.</text>
</comment>
<evidence type="ECO:0000259" key="2">
    <source>
        <dbReference type="Pfam" id="PF09990"/>
    </source>
</evidence>